<keyword evidence="5" id="KW-0862">Zinc</keyword>
<dbReference type="PANTHER" id="PTHR24379:SF121">
    <property type="entry name" value="C2H2-TYPE DOMAIN-CONTAINING PROTEIN"/>
    <property type="match status" value="1"/>
</dbReference>
<comment type="caution">
    <text evidence="12">The sequence shown here is derived from an EMBL/GenBank/DDBJ whole genome shotgun (WGS) entry which is preliminary data.</text>
</comment>
<dbReference type="EMBL" id="WJQU01000002">
    <property type="protein sequence ID" value="KAJ6640741.1"/>
    <property type="molecule type" value="Genomic_DNA"/>
</dbReference>
<keyword evidence="9" id="KW-0539">Nucleus</keyword>
<feature type="domain" description="C2H2-type" evidence="11">
    <location>
        <begin position="72"/>
        <end position="97"/>
    </location>
</feature>
<dbReference type="GO" id="GO:0008270">
    <property type="term" value="F:zinc ion binding"/>
    <property type="evidence" value="ECO:0007669"/>
    <property type="project" value="UniProtKB-KW"/>
</dbReference>
<evidence type="ECO:0000256" key="4">
    <source>
        <dbReference type="ARBA" id="ARBA00022771"/>
    </source>
</evidence>
<proteinExistence type="predicted"/>
<dbReference type="Pfam" id="PF00096">
    <property type="entry name" value="zf-C2H2"/>
    <property type="match status" value="1"/>
</dbReference>
<dbReference type="Proteomes" id="UP001151699">
    <property type="component" value="Chromosome B"/>
</dbReference>
<dbReference type="GO" id="GO:0005634">
    <property type="term" value="C:nucleus"/>
    <property type="evidence" value="ECO:0007669"/>
    <property type="project" value="UniProtKB-SubCell"/>
</dbReference>
<dbReference type="Gene3D" id="3.30.160.60">
    <property type="entry name" value="Classic Zinc Finger"/>
    <property type="match status" value="5"/>
</dbReference>
<feature type="non-terminal residue" evidence="12">
    <location>
        <position position="258"/>
    </location>
</feature>
<feature type="domain" description="C2H2-type" evidence="11">
    <location>
        <begin position="100"/>
        <end position="128"/>
    </location>
</feature>
<feature type="domain" description="C2H2-type" evidence="11">
    <location>
        <begin position="161"/>
        <end position="188"/>
    </location>
</feature>
<dbReference type="OrthoDB" id="6077919at2759"/>
<dbReference type="AlphaFoldDB" id="A0A9Q0N034"/>
<comment type="subcellular location">
    <subcellularLocation>
        <location evidence="1">Nucleus</location>
    </subcellularLocation>
</comment>
<evidence type="ECO:0000256" key="7">
    <source>
        <dbReference type="ARBA" id="ARBA00023125"/>
    </source>
</evidence>
<gene>
    <name evidence="12" type="primary">Znf569</name>
    <name evidence="12" type="ORF">Bhyg_05673</name>
</gene>
<evidence type="ECO:0000256" key="10">
    <source>
        <dbReference type="PROSITE-ProRule" id="PRU00042"/>
    </source>
</evidence>
<dbReference type="PANTHER" id="PTHR24379">
    <property type="entry name" value="KRAB AND ZINC FINGER DOMAIN-CONTAINING"/>
    <property type="match status" value="1"/>
</dbReference>
<dbReference type="FunFam" id="3.30.160.60:FF:000045">
    <property type="entry name" value="ZFP69 zinc finger protein B"/>
    <property type="match status" value="1"/>
</dbReference>
<reference evidence="12" key="1">
    <citation type="submission" date="2022-07" db="EMBL/GenBank/DDBJ databases">
        <authorList>
            <person name="Trinca V."/>
            <person name="Uliana J.V.C."/>
            <person name="Torres T.T."/>
            <person name="Ward R.J."/>
            <person name="Monesi N."/>
        </authorList>
    </citation>
    <scope>NUCLEOTIDE SEQUENCE</scope>
    <source>
        <strain evidence="12">HSMRA1968</strain>
        <tissue evidence="12">Whole embryos</tissue>
    </source>
</reference>
<evidence type="ECO:0000256" key="8">
    <source>
        <dbReference type="ARBA" id="ARBA00023163"/>
    </source>
</evidence>
<accession>A0A9Q0N034</accession>
<evidence type="ECO:0000256" key="6">
    <source>
        <dbReference type="ARBA" id="ARBA00023015"/>
    </source>
</evidence>
<keyword evidence="3" id="KW-0677">Repeat</keyword>
<feature type="domain" description="C2H2-type" evidence="11">
    <location>
        <begin position="131"/>
        <end position="160"/>
    </location>
</feature>
<dbReference type="InterPro" id="IPR036236">
    <property type="entry name" value="Znf_C2H2_sf"/>
</dbReference>
<dbReference type="InterPro" id="IPR013087">
    <property type="entry name" value="Znf_C2H2_type"/>
</dbReference>
<dbReference type="FunFam" id="3.30.160.60:FF:000322">
    <property type="entry name" value="GDNF-inducible zinc finger protein 1"/>
    <property type="match status" value="1"/>
</dbReference>
<dbReference type="FunFam" id="3.30.160.60:FF:001290">
    <property type="entry name" value="Zinc finger 45-like"/>
    <property type="match status" value="1"/>
</dbReference>
<dbReference type="GO" id="GO:0003677">
    <property type="term" value="F:DNA binding"/>
    <property type="evidence" value="ECO:0007669"/>
    <property type="project" value="UniProtKB-KW"/>
</dbReference>
<dbReference type="SMART" id="SM00355">
    <property type="entry name" value="ZnF_C2H2"/>
    <property type="match status" value="6"/>
</dbReference>
<keyword evidence="13" id="KW-1185">Reference proteome</keyword>
<feature type="domain" description="C2H2-type" evidence="11">
    <location>
        <begin position="235"/>
        <end position="258"/>
    </location>
</feature>
<feature type="domain" description="C2H2-type" evidence="11">
    <location>
        <begin position="207"/>
        <end position="234"/>
    </location>
</feature>
<protein>
    <submittedName>
        <fullName evidence="12">Zinc finger protein</fullName>
    </submittedName>
</protein>
<sequence length="258" mass="30527">MEMSLLNKFHPSIIIEYKKEYKQDYYEAVNKDPVARTVTVYEPADENEIKLENYVFLPSKKDIERTPVMQLFDCPYDCCGLKFKRRKYLVEHMKVTHGKYICKKCNKECDTSGQFQYHMKAYHRHKTSIQLKCTFENCDSTFKTTSGLKYHMLKHTGQKTHICNVCEKAFWNATALKLHVRSHTGEKYLKKSLNDLTEMRILGERPYACDLCQNRYFTSTMLSYHMRSHTGEKPYVCDVCDSRFAQIGHLRTHQKIHT</sequence>
<evidence type="ECO:0000256" key="1">
    <source>
        <dbReference type="ARBA" id="ARBA00004123"/>
    </source>
</evidence>
<evidence type="ECO:0000256" key="9">
    <source>
        <dbReference type="ARBA" id="ARBA00023242"/>
    </source>
</evidence>
<evidence type="ECO:0000259" key="11">
    <source>
        <dbReference type="PROSITE" id="PS50157"/>
    </source>
</evidence>
<evidence type="ECO:0000313" key="12">
    <source>
        <dbReference type="EMBL" id="KAJ6640741.1"/>
    </source>
</evidence>
<keyword evidence="8" id="KW-0804">Transcription</keyword>
<evidence type="ECO:0000256" key="2">
    <source>
        <dbReference type="ARBA" id="ARBA00022723"/>
    </source>
</evidence>
<evidence type="ECO:0000313" key="13">
    <source>
        <dbReference type="Proteomes" id="UP001151699"/>
    </source>
</evidence>
<dbReference type="PROSITE" id="PS00028">
    <property type="entry name" value="ZINC_FINGER_C2H2_1"/>
    <property type="match status" value="6"/>
</dbReference>
<evidence type="ECO:0000256" key="3">
    <source>
        <dbReference type="ARBA" id="ARBA00022737"/>
    </source>
</evidence>
<dbReference type="PROSITE" id="PS50157">
    <property type="entry name" value="ZINC_FINGER_C2H2_2"/>
    <property type="match status" value="6"/>
</dbReference>
<name>A0A9Q0N034_9DIPT</name>
<keyword evidence="6" id="KW-0805">Transcription regulation</keyword>
<keyword evidence="2" id="KW-0479">Metal-binding</keyword>
<organism evidence="12 13">
    <name type="scientific">Pseudolycoriella hygida</name>
    <dbReference type="NCBI Taxonomy" id="35572"/>
    <lineage>
        <taxon>Eukaryota</taxon>
        <taxon>Metazoa</taxon>
        <taxon>Ecdysozoa</taxon>
        <taxon>Arthropoda</taxon>
        <taxon>Hexapoda</taxon>
        <taxon>Insecta</taxon>
        <taxon>Pterygota</taxon>
        <taxon>Neoptera</taxon>
        <taxon>Endopterygota</taxon>
        <taxon>Diptera</taxon>
        <taxon>Nematocera</taxon>
        <taxon>Sciaroidea</taxon>
        <taxon>Sciaridae</taxon>
        <taxon>Pseudolycoriella</taxon>
    </lineage>
</organism>
<dbReference type="SUPFAM" id="SSF57667">
    <property type="entry name" value="beta-beta-alpha zinc fingers"/>
    <property type="match status" value="2"/>
</dbReference>
<evidence type="ECO:0000256" key="5">
    <source>
        <dbReference type="ARBA" id="ARBA00022833"/>
    </source>
</evidence>
<keyword evidence="7" id="KW-0238">DNA-binding</keyword>
<keyword evidence="4 10" id="KW-0863">Zinc-finger</keyword>